<evidence type="ECO:0000313" key="2">
    <source>
        <dbReference type="Proteomes" id="UP000013827"/>
    </source>
</evidence>
<proteinExistence type="predicted"/>
<dbReference type="KEGG" id="ehx:EMIHUDRAFT_219068"/>
<accession>A0A0D3I5M8</accession>
<dbReference type="PaxDb" id="2903-EOD06563"/>
<evidence type="ECO:0000313" key="1">
    <source>
        <dbReference type="EnsemblProtists" id="EOD06563"/>
    </source>
</evidence>
<dbReference type="AlphaFoldDB" id="A0A0D3I5M8"/>
<reference evidence="2" key="1">
    <citation type="journal article" date="2013" name="Nature">
        <title>Pan genome of the phytoplankton Emiliania underpins its global distribution.</title>
        <authorList>
            <person name="Read B.A."/>
            <person name="Kegel J."/>
            <person name="Klute M.J."/>
            <person name="Kuo A."/>
            <person name="Lefebvre S.C."/>
            <person name="Maumus F."/>
            <person name="Mayer C."/>
            <person name="Miller J."/>
            <person name="Monier A."/>
            <person name="Salamov A."/>
            <person name="Young J."/>
            <person name="Aguilar M."/>
            <person name="Claverie J.M."/>
            <person name="Frickenhaus S."/>
            <person name="Gonzalez K."/>
            <person name="Herman E.K."/>
            <person name="Lin Y.C."/>
            <person name="Napier J."/>
            <person name="Ogata H."/>
            <person name="Sarno A.F."/>
            <person name="Shmutz J."/>
            <person name="Schroeder D."/>
            <person name="de Vargas C."/>
            <person name="Verret F."/>
            <person name="von Dassow P."/>
            <person name="Valentin K."/>
            <person name="Van de Peer Y."/>
            <person name="Wheeler G."/>
            <person name="Dacks J.B."/>
            <person name="Delwiche C.F."/>
            <person name="Dyhrman S.T."/>
            <person name="Glockner G."/>
            <person name="John U."/>
            <person name="Richards T."/>
            <person name="Worden A.Z."/>
            <person name="Zhang X."/>
            <person name="Grigoriev I.V."/>
            <person name="Allen A.E."/>
            <person name="Bidle K."/>
            <person name="Borodovsky M."/>
            <person name="Bowler C."/>
            <person name="Brownlee C."/>
            <person name="Cock J.M."/>
            <person name="Elias M."/>
            <person name="Gladyshev V.N."/>
            <person name="Groth M."/>
            <person name="Guda C."/>
            <person name="Hadaegh A."/>
            <person name="Iglesias-Rodriguez M.D."/>
            <person name="Jenkins J."/>
            <person name="Jones B.M."/>
            <person name="Lawson T."/>
            <person name="Leese F."/>
            <person name="Lindquist E."/>
            <person name="Lobanov A."/>
            <person name="Lomsadze A."/>
            <person name="Malik S.B."/>
            <person name="Marsh M.E."/>
            <person name="Mackinder L."/>
            <person name="Mock T."/>
            <person name="Mueller-Roeber B."/>
            <person name="Pagarete A."/>
            <person name="Parker M."/>
            <person name="Probert I."/>
            <person name="Quesneville H."/>
            <person name="Raines C."/>
            <person name="Rensing S.A."/>
            <person name="Riano-Pachon D.M."/>
            <person name="Richier S."/>
            <person name="Rokitta S."/>
            <person name="Shiraiwa Y."/>
            <person name="Soanes D.M."/>
            <person name="van der Giezen M."/>
            <person name="Wahlund T.M."/>
            <person name="Williams B."/>
            <person name="Wilson W."/>
            <person name="Wolfe G."/>
            <person name="Wurch L.L."/>
        </authorList>
    </citation>
    <scope>NUCLEOTIDE SEQUENCE</scope>
</reference>
<dbReference type="Proteomes" id="UP000013827">
    <property type="component" value="Unassembled WGS sequence"/>
</dbReference>
<dbReference type="GeneID" id="17252709"/>
<protein>
    <submittedName>
        <fullName evidence="1">Uncharacterized protein</fullName>
    </submittedName>
</protein>
<reference evidence="1" key="2">
    <citation type="submission" date="2024-10" db="UniProtKB">
        <authorList>
            <consortium name="EnsemblProtists"/>
        </authorList>
    </citation>
    <scope>IDENTIFICATION</scope>
</reference>
<dbReference type="HOGENOM" id="CLU_3128251_0_0_1"/>
<organism evidence="1 2">
    <name type="scientific">Emiliania huxleyi (strain CCMP1516)</name>
    <dbReference type="NCBI Taxonomy" id="280463"/>
    <lineage>
        <taxon>Eukaryota</taxon>
        <taxon>Haptista</taxon>
        <taxon>Haptophyta</taxon>
        <taxon>Prymnesiophyceae</taxon>
        <taxon>Isochrysidales</taxon>
        <taxon>Noelaerhabdaceae</taxon>
        <taxon>Emiliania</taxon>
    </lineage>
</organism>
<name>A0A0D3I5M8_EMIH1</name>
<dbReference type="EnsemblProtists" id="EOD06563">
    <property type="protein sequence ID" value="EOD06563"/>
    <property type="gene ID" value="EMIHUDRAFT_219068"/>
</dbReference>
<dbReference type="RefSeq" id="XP_005758992.1">
    <property type="nucleotide sequence ID" value="XM_005758935.1"/>
</dbReference>
<keyword evidence="2" id="KW-1185">Reference proteome</keyword>
<sequence>MESTTGVGGQGSGAGIASAGYLKALRVGPGFDGDVANRARKLRCRAYDEQ</sequence>